<protein>
    <submittedName>
        <fullName evidence="1">Uncharacterized protein</fullName>
    </submittedName>
</protein>
<dbReference type="Proteomes" id="UP000254337">
    <property type="component" value="Chromosome"/>
</dbReference>
<proteinExistence type="predicted"/>
<dbReference type="KEGG" id="meg:DKB62_02030"/>
<dbReference type="RefSeq" id="WP_087477120.1">
    <property type="nucleotide sequence ID" value="NZ_CAUWMV010000001.1"/>
</dbReference>
<sequence>MSIVQGYRAYIWLSQRHIYVLKTETSWYGGVRSRQLCLYDCPGDWLAWPEKIKKCLRDIIAVYGLQDYTTYLLLSGPSLLWKELKLATKRKEEARSMVVWDEAIGDGSTAYAFDLARTAEPPEGGLYGWMSAAYPYDMVTDMIQTLRSGNCCVRRIDVLPAAAGRLCPSGTGILYLCEPALIHVVQLKSGVPLSYACTSALPEEGRIWQEAQEQMHHGVWYDEEKGMWSIPPVSESVKRDMDRWELVYPAAVLAAY</sequence>
<evidence type="ECO:0000313" key="1">
    <source>
        <dbReference type="EMBL" id="AXL20446.1"/>
    </source>
</evidence>
<dbReference type="OrthoDB" id="1624996at2"/>
<evidence type="ECO:0000313" key="2">
    <source>
        <dbReference type="Proteomes" id="UP000254337"/>
    </source>
</evidence>
<dbReference type="AlphaFoldDB" id="A0A346AX53"/>
<organism evidence="1 2">
    <name type="scientific">Megasphaera stantonii</name>
    <dbReference type="NCBI Taxonomy" id="2144175"/>
    <lineage>
        <taxon>Bacteria</taxon>
        <taxon>Bacillati</taxon>
        <taxon>Bacillota</taxon>
        <taxon>Negativicutes</taxon>
        <taxon>Veillonellales</taxon>
        <taxon>Veillonellaceae</taxon>
        <taxon>Megasphaera</taxon>
    </lineage>
</organism>
<name>A0A346AX53_9FIRM</name>
<gene>
    <name evidence="1" type="ORF">DKB62_02030</name>
</gene>
<reference evidence="1 2" key="1">
    <citation type="submission" date="2018-05" db="EMBL/GenBank/DDBJ databases">
        <title>Complete genome sequence of Megasphaera sp. AJH120T, isolated from the ceca of a chicken.</title>
        <authorList>
            <person name="Maki J."/>
            <person name="Looft T."/>
        </authorList>
    </citation>
    <scope>NUCLEOTIDE SEQUENCE [LARGE SCALE GENOMIC DNA]</scope>
    <source>
        <strain evidence="1 2">AJH120</strain>
    </source>
</reference>
<accession>A0A346AX53</accession>
<dbReference type="EMBL" id="CP029462">
    <property type="protein sequence ID" value="AXL20446.1"/>
    <property type="molecule type" value="Genomic_DNA"/>
</dbReference>
<keyword evidence="2" id="KW-1185">Reference proteome</keyword>